<feature type="region of interest" description="Disordered" evidence="2">
    <location>
        <begin position="98"/>
        <end position="128"/>
    </location>
</feature>
<reference evidence="4 5" key="1">
    <citation type="journal article" date="2010" name="Cell">
        <title>The genome of Naegleria gruberi illuminates early eukaryotic versatility.</title>
        <authorList>
            <person name="Fritz-Laylin L.K."/>
            <person name="Prochnik S.E."/>
            <person name="Ginger M.L."/>
            <person name="Dacks J.B."/>
            <person name="Carpenter M.L."/>
            <person name="Field M.C."/>
            <person name="Kuo A."/>
            <person name="Paredez A."/>
            <person name="Chapman J."/>
            <person name="Pham J."/>
            <person name="Shu S."/>
            <person name="Neupane R."/>
            <person name="Cipriano M."/>
            <person name="Mancuso J."/>
            <person name="Tu H."/>
            <person name="Salamov A."/>
            <person name="Lindquist E."/>
            <person name="Shapiro H."/>
            <person name="Lucas S."/>
            <person name="Grigoriev I.V."/>
            <person name="Cande W.Z."/>
            <person name="Fulton C."/>
            <person name="Rokhsar D.S."/>
            <person name="Dawson S.C."/>
        </authorList>
    </citation>
    <scope>NUCLEOTIDE SEQUENCE [LARGE SCALE GENOMIC DNA]</scope>
    <source>
        <strain evidence="4 5">NEG-M</strain>
    </source>
</reference>
<dbReference type="OrthoDB" id="10478057at2759"/>
<feature type="compositionally biased region" description="Polar residues" evidence="2">
    <location>
        <begin position="98"/>
        <end position="113"/>
    </location>
</feature>
<keyword evidence="3" id="KW-1133">Transmembrane helix</keyword>
<dbReference type="AlphaFoldDB" id="D2V1B5"/>
<dbReference type="GeneID" id="8862597"/>
<dbReference type="EMBL" id="GG738848">
    <property type="protein sequence ID" value="EFC49441.1"/>
    <property type="molecule type" value="Genomic_DNA"/>
</dbReference>
<feature type="transmembrane region" description="Helical" evidence="3">
    <location>
        <begin position="302"/>
        <end position="321"/>
    </location>
</feature>
<keyword evidence="3" id="KW-0472">Membrane</keyword>
<evidence type="ECO:0000256" key="1">
    <source>
        <dbReference type="SAM" id="Coils"/>
    </source>
</evidence>
<name>D2V1B5_NAEGR</name>
<feature type="transmembrane region" description="Helical" evidence="3">
    <location>
        <begin position="333"/>
        <end position="353"/>
    </location>
</feature>
<dbReference type="InParanoid" id="D2V1B5"/>
<feature type="transmembrane region" description="Helical" evidence="3">
    <location>
        <begin position="269"/>
        <end position="290"/>
    </location>
</feature>
<feature type="region of interest" description="Disordered" evidence="2">
    <location>
        <begin position="140"/>
        <end position="164"/>
    </location>
</feature>
<sequence length="363" mass="41190">MITPINSNVPNTTIDLFSIEKDKFGPSFSLDSNNDKFYLKTKGDTETSSLINQENVENSIDKIDHTLDKLEAPLEEIDSNLEEMKEKIRKVMDLTSETLQHSYQQPTTSTFEQNTEDEYESSSSFQYLNERDLVEDATQRIRQTNPHSNSSKRIVSPPQRKDSNVEKVLENSFHSERVSPRRRKKEVVDEIIDEEVDELIESPDETIPAAKDTRKFVTKEENEPKKYYRIATMSTGFLFLINSFLLYFGGEGKLNMDNLYGYGGGSSHLQRTAAVLFLVMGIVNLTPNIFGGEDGFSLERAAEYFPFVVALLNVVVSAHYIFENIRASATFNWIAFAGLIVFIVLNVKLASLSHPGALVRKKK</sequence>
<dbReference type="VEuPathDB" id="AmoebaDB:NAEGRDRAFT_62827"/>
<protein>
    <submittedName>
        <fullName evidence="4">Predicted protein</fullName>
    </submittedName>
</protein>
<gene>
    <name evidence="4" type="ORF">NAEGRDRAFT_62827</name>
</gene>
<keyword evidence="5" id="KW-1185">Reference proteome</keyword>
<organism evidence="5">
    <name type="scientific">Naegleria gruberi</name>
    <name type="common">Amoeba</name>
    <dbReference type="NCBI Taxonomy" id="5762"/>
    <lineage>
        <taxon>Eukaryota</taxon>
        <taxon>Discoba</taxon>
        <taxon>Heterolobosea</taxon>
        <taxon>Tetramitia</taxon>
        <taxon>Eutetramitia</taxon>
        <taxon>Vahlkampfiidae</taxon>
        <taxon>Naegleria</taxon>
    </lineage>
</organism>
<feature type="coiled-coil region" evidence="1">
    <location>
        <begin position="67"/>
        <end position="94"/>
    </location>
</feature>
<feature type="compositionally biased region" description="Polar residues" evidence="2">
    <location>
        <begin position="140"/>
        <end position="153"/>
    </location>
</feature>
<dbReference type="Proteomes" id="UP000006671">
    <property type="component" value="Unassembled WGS sequence"/>
</dbReference>
<evidence type="ECO:0000313" key="4">
    <source>
        <dbReference type="EMBL" id="EFC49441.1"/>
    </source>
</evidence>
<evidence type="ECO:0000256" key="2">
    <source>
        <dbReference type="SAM" id="MobiDB-lite"/>
    </source>
</evidence>
<feature type="transmembrane region" description="Helical" evidence="3">
    <location>
        <begin position="227"/>
        <end position="249"/>
    </location>
</feature>
<accession>D2V1B5</accession>
<dbReference type="RefSeq" id="XP_002682185.1">
    <property type="nucleotide sequence ID" value="XM_002682139.1"/>
</dbReference>
<dbReference type="KEGG" id="ngr:NAEGRDRAFT_62827"/>
<evidence type="ECO:0000256" key="3">
    <source>
        <dbReference type="SAM" id="Phobius"/>
    </source>
</evidence>
<keyword evidence="1" id="KW-0175">Coiled coil</keyword>
<proteinExistence type="predicted"/>
<keyword evidence="3" id="KW-0812">Transmembrane</keyword>
<evidence type="ECO:0000313" key="5">
    <source>
        <dbReference type="Proteomes" id="UP000006671"/>
    </source>
</evidence>